<sequence length="317" mass="37138">MHNFENVKHGGNVPLSWIDFSISVNPYKPNFLNSILNNSEKYVDKYLYYEELEEKLSNKLNVNAKLTAGTTESLYLLFSVFKGNLHIKDTSYGEYERVAKIFNKKIYKSKDPLKTLKKNDLIILNNPENPTGKYYSKDYVKDFIHKVLKKGGIPIIDDAFMDFVENIEDNWETTHTYENTIHLRTYTKSYGLPGIRVGYFIDPYNKMKKVKMPWSLGAIGVSFMEEILKDNRKFLKSSMKLIHMERKKFIQKLNIKTDVNFFLFKTKNKRSLIEKLSKNKMMIRDCTSFGLNNTVRIAIRTEEENIKLIDILLKSSV</sequence>
<evidence type="ECO:0000256" key="3">
    <source>
        <dbReference type="ARBA" id="ARBA00007970"/>
    </source>
</evidence>
<evidence type="ECO:0000256" key="6">
    <source>
        <dbReference type="ARBA" id="ARBA00022605"/>
    </source>
</evidence>
<evidence type="ECO:0000256" key="11">
    <source>
        <dbReference type="RuleBase" id="RU003693"/>
    </source>
</evidence>
<dbReference type="InterPro" id="IPR004839">
    <property type="entry name" value="Aminotransferase_I/II_large"/>
</dbReference>
<gene>
    <name evidence="13" type="ORF">OSSY52_09600</name>
</gene>
<evidence type="ECO:0000256" key="2">
    <source>
        <dbReference type="ARBA" id="ARBA00005011"/>
    </source>
</evidence>
<dbReference type="GO" id="GO:0030170">
    <property type="term" value="F:pyridoxal phosphate binding"/>
    <property type="evidence" value="ECO:0007669"/>
    <property type="project" value="InterPro"/>
</dbReference>
<feature type="domain" description="Aminotransferase class I/classII large" evidence="12">
    <location>
        <begin position="49"/>
        <end position="310"/>
    </location>
</feature>
<reference evidence="13 14" key="1">
    <citation type="submission" date="2018-06" db="EMBL/GenBank/DDBJ databases">
        <title>Genome sequencing of Oceanotoga sp. sy52.</title>
        <authorList>
            <person name="Mori K."/>
        </authorList>
    </citation>
    <scope>NUCLEOTIDE SEQUENCE [LARGE SCALE GENOMIC DNA]</scope>
    <source>
        <strain evidence="14">sy52</strain>
    </source>
</reference>
<dbReference type="InterPro" id="IPR015422">
    <property type="entry name" value="PyrdxlP-dep_Trfase_small"/>
</dbReference>
<name>A0A7G1GB32_9BACT</name>
<dbReference type="GO" id="GO:0000105">
    <property type="term" value="P:L-histidine biosynthetic process"/>
    <property type="evidence" value="ECO:0007669"/>
    <property type="project" value="UniProtKB-KW"/>
</dbReference>
<keyword evidence="14" id="KW-1185">Reference proteome</keyword>
<dbReference type="PANTHER" id="PTHR43643:SF6">
    <property type="entry name" value="HISTIDINOL-PHOSPHATE AMINOTRANSFERASE"/>
    <property type="match status" value="1"/>
</dbReference>
<dbReference type="PROSITE" id="PS00599">
    <property type="entry name" value="AA_TRANSFER_CLASS_2"/>
    <property type="match status" value="1"/>
</dbReference>
<keyword evidence="7 13" id="KW-0808">Transferase</keyword>
<dbReference type="InParanoid" id="A0A7G1GB32"/>
<dbReference type="CDD" id="cd00609">
    <property type="entry name" value="AAT_like"/>
    <property type="match status" value="1"/>
</dbReference>
<keyword evidence="6" id="KW-0028">Amino-acid biosynthesis</keyword>
<dbReference type="Pfam" id="PF00155">
    <property type="entry name" value="Aminotran_1_2"/>
    <property type="match status" value="1"/>
</dbReference>
<dbReference type="InterPro" id="IPR015421">
    <property type="entry name" value="PyrdxlP-dep_Trfase_major"/>
</dbReference>
<keyword evidence="8 11" id="KW-0663">Pyridoxal phosphate</keyword>
<evidence type="ECO:0000313" key="14">
    <source>
        <dbReference type="Proteomes" id="UP000516361"/>
    </source>
</evidence>
<dbReference type="NCBIfam" id="NF006225">
    <property type="entry name" value="PRK08354.1"/>
    <property type="match status" value="1"/>
</dbReference>
<comment type="cofactor">
    <cofactor evidence="1 11">
        <name>pyridoxal 5'-phosphate</name>
        <dbReference type="ChEBI" id="CHEBI:597326"/>
    </cofactor>
</comment>
<accession>A0A7G1GB32</accession>
<dbReference type="GO" id="GO:0004400">
    <property type="term" value="F:histidinol-phosphate transaminase activity"/>
    <property type="evidence" value="ECO:0007669"/>
    <property type="project" value="UniProtKB-EC"/>
</dbReference>
<comment type="catalytic activity">
    <reaction evidence="10">
        <text>L-histidinol phosphate + 2-oxoglutarate = 3-(imidazol-4-yl)-2-oxopropyl phosphate + L-glutamate</text>
        <dbReference type="Rhea" id="RHEA:23744"/>
        <dbReference type="ChEBI" id="CHEBI:16810"/>
        <dbReference type="ChEBI" id="CHEBI:29985"/>
        <dbReference type="ChEBI" id="CHEBI:57766"/>
        <dbReference type="ChEBI" id="CHEBI:57980"/>
        <dbReference type="EC" id="2.6.1.9"/>
    </reaction>
</comment>
<keyword evidence="5 13" id="KW-0032">Aminotransferase</keyword>
<evidence type="ECO:0000256" key="7">
    <source>
        <dbReference type="ARBA" id="ARBA00022679"/>
    </source>
</evidence>
<dbReference type="Proteomes" id="UP000516361">
    <property type="component" value="Chromosome"/>
</dbReference>
<evidence type="ECO:0000256" key="8">
    <source>
        <dbReference type="ARBA" id="ARBA00022898"/>
    </source>
</evidence>
<evidence type="ECO:0000259" key="12">
    <source>
        <dbReference type="Pfam" id="PF00155"/>
    </source>
</evidence>
<proteinExistence type="inferred from homology"/>
<evidence type="ECO:0000256" key="10">
    <source>
        <dbReference type="ARBA" id="ARBA00047481"/>
    </source>
</evidence>
<evidence type="ECO:0000256" key="5">
    <source>
        <dbReference type="ARBA" id="ARBA00022576"/>
    </source>
</evidence>
<organism evidence="13 14">
    <name type="scientific">Tepiditoga spiralis</name>
    <dbReference type="NCBI Taxonomy" id="2108365"/>
    <lineage>
        <taxon>Bacteria</taxon>
        <taxon>Thermotogati</taxon>
        <taxon>Thermotogota</taxon>
        <taxon>Thermotogae</taxon>
        <taxon>Petrotogales</taxon>
        <taxon>Petrotogaceae</taxon>
        <taxon>Tepiditoga</taxon>
    </lineage>
</organism>
<comment type="similarity">
    <text evidence="3">Belongs to the class-II pyridoxal-phosphate-dependent aminotransferase family. Histidinol-phosphate aminotransferase subfamily.</text>
</comment>
<protein>
    <recommendedName>
        <fullName evidence="4">histidinol-phosphate transaminase</fullName>
        <ecNumber evidence="4">2.6.1.9</ecNumber>
    </recommendedName>
</protein>
<keyword evidence="9" id="KW-0368">Histidine biosynthesis</keyword>
<dbReference type="EMBL" id="AP018712">
    <property type="protein sequence ID" value="BBE30819.1"/>
    <property type="molecule type" value="Genomic_DNA"/>
</dbReference>
<evidence type="ECO:0000313" key="13">
    <source>
        <dbReference type="EMBL" id="BBE30819.1"/>
    </source>
</evidence>
<dbReference type="AlphaFoldDB" id="A0A7G1GB32"/>
<evidence type="ECO:0000256" key="4">
    <source>
        <dbReference type="ARBA" id="ARBA00012748"/>
    </source>
</evidence>
<dbReference type="InterPro" id="IPR050106">
    <property type="entry name" value="HistidinolP_aminotransfase"/>
</dbReference>
<dbReference type="EC" id="2.6.1.9" evidence="4"/>
<dbReference type="InterPro" id="IPR001917">
    <property type="entry name" value="Aminotrans_II_pyridoxalP_BS"/>
</dbReference>
<dbReference type="Gene3D" id="3.90.1150.10">
    <property type="entry name" value="Aspartate Aminotransferase, domain 1"/>
    <property type="match status" value="1"/>
</dbReference>
<dbReference type="InterPro" id="IPR015424">
    <property type="entry name" value="PyrdxlP-dep_Trfase"/>
</dbReference>
<dbReference type="Gene3D" id="3.40.640.10">
    <property type="entry name" value="Type I PLP-dependent aspartate aminotransferase-like (Major domain)"/>
    <property type="match status" value="1"/>
</dbReference>
<comment type="pathway">
    <text evidence="2">Amino-acid biosynthesis; L-histidine biosynthesis; L-histidine from 5-phospho-alpha-D-ribose 1-diphosphate: step 7/9.</text>
</comment>
<evidence type="ECO:0000256" key="9">
    <source>
        <dbReference type="ARBA" id="ARBA00023102"/>
    </source>
</evidence>
<dbReference type="PANTHER" id="PTHR43643">
    <property type="entry name" value="HISTIDINOL-PHOSPHATE AMINOTRANSFERASE 2"/>
    <property type="match status" value="1"/>
</dbReference>
<dbReference type="RefSeq" id="WP_190615886.1">
    <property type="nucleotide sequence ID" value="NZ_AP018712.1"/>
</dbReference>
<dbReference type="SUPFAM" id="SSF53383">
    <property type="entry name" value="PLP-dependent transferases"/>
    <property type="match status" value="1"/>
</dbReference>
<dbReference type="KEGG" id="ocy:OSSY52_09600"/>
<evidence type="ECO:0000256" key="1">
    <source>
        <dbReference type="ARBA" id="ARBA00001933"/>
    </source>
</evidence>